<dbReference type="HAMAP" id="MF_01020">
    <property type="entry name" value="HisE"/>
    <property type="match status" value="1"/>
</dbReference>
<evidence type="ECO:0000256" key="7">
    <source>
        <dbReference type="ARBA" id="ARBA00022801"/>
    </source>
</evidence>
<reference evidence="11 12" key="1">
    <citation type="submission" date="2016-10" db="EMBL/GenBank/DDBJ databases">
        <authorList>
            <person name="de Groot N.N."/>
        </authorList>
    </citation>
    <scope>NUCLEOTIDE SEQUENCE [LARGE SCALE GENOMIC DNA]</scope>
    <source>
        <strain evidence="11 12">DSM 44215</strain>
    </source>
</reference>
<evidence type="ECO:0000256" key="9">
    <source>
        <dbReference type="ARBA" id="ARBA00023102"/>
    </source>
</evidence>
<gene>
    <name evidence="10" type="primary">hisE</name>
    <name evidence="11" type="ORF">SAMN04488548_134451</name>
</gene>
<dbReference type="InterPro" id="IPR021130">
    <property type="entry name" value="PRib-ATP_PPHydrolase-like"/>
</dbReference>
<dbReference type="PANTHER" id="PTHR42945:SF1">
    <property type="entry name" value="HISTIDINE BIOSYNTHESIS BIFUNCTIONAL PROTEIN HIS7"/>
    <property type="match status" value="1"/>
</dbReference>
<name>A0A1H2HGJ3_9ACTN</name>
<dbReference type="Pfam" id="PF01503">
    <property type="entry name" value="PRA-PH"/>
    <property type="match status" value="1"/>
</dbReference>
<dbReference type="STRING" id="158898.SAMN04488548_134451"/>
<keyword evidence="10" id="KW-0963">Cytoplasm</keyword>
<dbReference type="EC" id="3.6.1.31" evidence="3 10"/>
<evidence type="ECO:0000313" key="12">
    <source>
        <dbReference type="Proteomes" id="UP000183180"/>
    </source>
</evidence>
<evidence type="ECO:0000256" key="4">
    <source>
        <dbReference type="ARBA" id="ARBA00013336"/>
    </source>
</evidence>
<keyword evidence="7 10" id="KW-0378">Hydrolase</keyword>
<evidence type="ECO:0000256" key="1">
    <source>
        <dbReference type="ARBA" id="ARBA00001460"/>
    </source>
</evidence>
<keyword evidence="5 10" id="KW-0028">Amino-acid biosynthesis</keyword>
<sequence>MPLTCKNVGVKTFEELFAELSDKAENRPEGSGTVAALDSGVHTLGKKIIEEAGEVWLAAEHESDESLGEEISQLVYWLQVMMIKRGLKLEDVYRHL</sequence>
<keyword evidence="6 10" id="KW-0547">Nucleotide-binding</keyword>
<dbReference type="PANTHER" id="PTHR42945">
    <property type="entry name" value="HISTIDINE BIOSYNTHESIS BIFUNCTIONAL PROTEIN"/>
    <property type="match status" value="1"/>
</dbReference>
<dbReference type="GO" id="GO:0004636">
    <property type="term" value="F:phosphoribosyl-ATP diphosphatase activity"/>
    <property type="evidence" value="ECO:0007669"/>
    <property type="project" value="UniProtKB-UniRule"/>
</dbReference>
<dbReference type="UniPathway" id="UPA00031">
    <property type="reaction ID" value="UER00007"/>
</dbReference>
<evidence type="ECO:0000256" key="5">
    <source>
        <dbReference type="ARBA" id="ARBA00022605"/>
    </source>
</evidence>
<evidence type="ECO:0000256" key="3">
    <source>
        <dbReference type="ARBA" id="ARBA00012414"/>
    </source>
</evidence>
<dbReference type="CDD" id="cd11547">
    <property type="entry name" value="NTP-PPase_HisE"/>
    <property type="match status" value="1"/>
</dbReference>
<dbReference type="EMBL" id="FNLM01000034">
    <property type="protein sequence ID" value="SDU30892.1"/>
    <property type="molecule type" value="Genomic_DNA"/>
</dbReference>
<dbReference type="AlphaFoldDB" id="A0A1H2HGJ3"/>
<evidence type="ECO:0000256" key="6">
    <source>
        <dbReference type="ARBA" id="ARBA00022741"/>
    </source>
</evidence>
<comment type="similarity">
    <text evidence="10">Belongs to the PRA-PH family.</text>
</comment>
<dbReference type="GO" id="GO:0005737">
    <property type="term" value="C:cytoplasm"/>
    <property type="evidence" value="ECO:0007669"/>
    <property type="project" value="UniProtKB-SubCell"/>
</dbReference>
<dbReference type="NCBIfam" id="TIGR03188">
    <property type="entry name" value="histidine_hisI"/>
    <property type="match status" value="1"/>
</dbReference>
<comment type="pathway">
    <text evidence="2 10">Amino-acid biosynthesis; L-histidine biosynthesis; L-histidine from 5-phospho-alpha-D-ribose 1-diphosphate: step 2/9.</text>
</comment>
<dbReference type="InterPro" id="IPR008179">
    <property type="entry name" value="HisE"/>
</dbReference>
<dbReference type="SUPFAM" id="SSF101386">
    <property type="entry name" value="all-alpha NTP pyrophosphatases"/>
    <property type="match status" value="1"/>
</dbReference>
<organism evidence="11 12">
    <name type="scientific">Gordonia westfalica</name>
    <dbReference type="NCBI Taxonomy" id="158898"/>
    <lineage>
        <taxon>Bacteria</taxon>
        <taxon>Bacillati</taxon>
        <taxon>Actinomycetota</taxon>
        <taxon>Actinomycetes</taxon>
        <taxon>Mycobacteriales</taxon>
        <taxon>Gordoniaceae</taxon>
        <taxon>Gordonia</taxon>
    </lineage>
</organism>
<comment type="subcellular location">
    <subcellularLocation>
        <location evidence="10">Cytoplasm</location>
    </subcellularLocation>
</comment>
<evidence type="ECO:0000256" key="8">
    <source>
        <dbReference type="ARBA" id="ARBA00022840"/>
    </source>
</evidence>
<keyword evidence="9 10" id="KW-0368">Histidine biosynthesis</keyword>
<dbReference type="GO" id="GO:0000105">
    <property type="term" value="P:L-histidine biosynthetic process"/>
    <property type="evidence" value="ECO:0007669"/>
    <property type="project" value="UniProtKB-UniRule"/>
</dbReference>
<dbReference type="NCBIfam" id="NF001610">
    <property type="entry name" value="PRK00400.1-1"/>
    <property type="match status" value="1"/>
</dbReference>
<evidence type="ECO:0000313" key="11">
    <source>
        <dbReference type="EMBL" id="SDU30892.1"/>
    </source>
</evidence>
<proteinExistence type="inferred from homology"/>
<keyword evidence="8 10" id="KW-0067">ATP-binding</keyword>
<evidence type="ECO:0000256" key="2">
    <source>
        <dbReference type="ARBA" id="ARBA00005204"/>
    </source>
</evidence>
<dbReference type="Proteomes" id="UP000183180">
    <property type="component" value="Unassembled WGS sequence"/>
</dbReference>
<dbReference type="Gene3D" id="1.10.287.1080">
    <property type="entry name" value="MazG-like"/>
    <property type="match status" value="1"/>
</dbReference>
<evidence type="ECO:0000256" key="10">
    <source>
        <dbReference type="HAMAP-Rule" id="MF_01020"/>
    </source>
</evidence>
<protein>
    <recommendedName>
        <fullName evidence="4 10">Phosphoribosyl-ATP pyrophosphatase</fullName>
        <shortName evidence="10">PRA-PH</shortName>
        <ecNumber evidence="3 10">3.6.1.31</ecNumber>
    </recommendedName>
</protein>
<dbReference type="GO" id="GO:0005524">
    <property type="term" value="F:ATP binding"/>
    <property type="evidence" value="ECO:0007669"/>
    <property type="project" value="UniProtKB-KW"/>
</dbReference>
<accession>A0A1H2HGJ3</accession>
<comment type="catalytic activity">
    <reaction evidence="1 10">
        <text>1-(5-phospho-beta-D-ribosyl)-ATP + H2O = 1-(5-phospho-beta-D-ribosyl)-5'-AMP + diphosphate + H(+)</text>
        <dbReference type="Rhea" id="RHEA:22828"/>
        <dbReference type="ChEBI" id="CHEBI:15377"/>
        <dbReference type="ChEBI" id="CHEBI:15378"/>
        <dbReference type="ChEBI" id="CHEBI:33019"/>
        <dbReference type="ChEBI" id="CHEBI:59457"/>
        <dbReference type="ChEBI" id="CHEBI:73183"/>
        <dbReference type="EC" id="3.6.1.31"/>
    </reaction>
</comment>